<protein>
    <submittedName>
        <fullName evidence="2">Hint domain-containing protein</fullName>
    </submittedName>
</protein>
<dbReference type="SUPFAM" id="SSF51294">
    <property type="entry name" value="Hedgehog/intein (Hint) domain"/>
    <property type="match status" value="1"/>
</dbReference>
<keyword evidence="3" id="KW-1185">Reference proteome</keyword>
<dbReference type="InterPro" id="IPR028992">
    <property type="entry name" value="Hedgehog/Intein_dom"/>
</dbReference>
<dbReference type="Proteomes" id="UP000708298">
    <property type="component" value="Unassembled WGS sequence"/>
</dbReference>
<reference evidence="2" key="2">
    <citation type="submission" date="2021-01" db="EMBL/GenBank/DDBJ databases">
        <authorList>
            <person name="Mieszkin S."/>
            <person name="Pouder E."/>
            <person name="Alain K."/>
        </authorList>
    </citation>
    <scope>NUCLEOTIDE SEQUENCE</scope>
    <source>
        <strain evidence="2">HW T2.11</strain>
    </source>
</reference>
<evidence type="ECO:0000313" key="2">
    <source>
        <dbReference type="EMBL" id="MCB8874312.1"/>
    </source>
</evidence>
<dbReference type="CDD" id="cd00081">
    <property type="entry name" value="Hint"/>
    <property type="match status" value="1"/>
</dbReference>
<dbReference type="AlphaFoldDB" id="A0A963YPB8"/>
<sequence>MSQSLAAFAEAVQSLIKNDGTTAYTYETVPHGATDQPDVSLTAAEPYVFTDCSSWVNYALDSVAPIHQAVVAAEREDPRFNIGTVTAYGSVSVDINEAAEPWARADVLSYFFGNVADGTDGFTGVSNFADLQAGDIIAYSLGIYTDPSAPDAATDPALQSTSDTGHTAIVIGDPVAVPEDDWAGTGLSPDVVAVYAVPVIDSSTVAHFTNLSDFTEPVADSRTYQAQTPPLQPGGLGTGTIWFGVNAAGQAIQFRFDEGDPWFPNTDSLSGEAAVSIAAARLTSTIDLSGSMLNADNQLVVDAFANNAAVLNGTAYNTEAEQITGAGGLLIEGAGYLQLQAGNSFTGGITLDGAILNLGGTDAAGTGTIAFAAGAQSTLQFDIAATPANAITGFAPGDTLDILGLSFGDAGSVSYQDGVLTVSDGSQSTSLTLQTADGLSDFVLASDGNGGTDVTVACFVAGTRIMTPDGERAVEDLATGDSVLTADGDAMPVIWIGQRRVDCARHPRPETVWPVRVEAHAFGQGLPARDLYLSPDHALFHGGVLIPVKHLLNGDTVRQERRPAVTYFHVELPRHAVILAERLPAESYLDTDDRAAFDGAVTSLHAAWGNDARPDAVWVREALGCAPLCVTGPEVESARRLLSRRSSQAALPARPALRRRA</sequence>
<dbReference type="InterPro" id="IPR036844">
    <property type="entry name" value="Hint_dom_sf"/>
</dbReference>
<dbReference type="EMBL" id="JAESVB010000001">
    <property type="protein sequence ID" value="MCB8874312.1"/>
    <property type="molecule type" value="Genomic_DNA"/>
</dbReference>
<evidence type="ECO:0000259" key="1">
    <source>
        <dbReference type="Pfam" id="PF13403"/>
    </source>
</evidence>
<reference evidence="2" key="1">
    <citation type="journal article" date="2021" name="Microorganisms">
        <title>Acidisoma silvae sp. nov. and Acidisomacellulosilytica sp. nov., Two Acidophilic Bacteria Isolated from Decaying Wood, Hydrolyzing Cellulose and Producing Poly-3-hydroxybutyrate.</title>
        <authorList>
            <person name="Mieszkin S."/>
            <person name="Pouder E."/>
            <person name="Uroz S."/>
            <person name="Simon-Colin C."/>
            <person name="Alain K."/>
        </authorList>
    </citation>
    <scope>NUCLEOTIDE SEQUENCE</scope>
    <source>
        <strain evidence="2">HW T2.11</strain>
    </source>
</reference>
<dbReference type="RefSeq" id="WP_227319955.1">
    <property type="nucleotide sequence ID" value="NZ_JAESVB010000001.1"/>
</dbReference>
<feature type="domain" description="Hedgehog/Intein (Hint)" evidence="1">
    <location>
        <begin position="458"/>
        <end position="591"/>
    </location>
</feature>
<dbReference type="Gene3D" id="2.170.16.10">
    <property type="entry name" value="Hedgehog/Intein (Hint) domain"/>
    <property type="match status" value="1"/>
</dbReference>
<proteinExistence type="predicted"/>
<dbReference type="Pfam" id="PF13403">
    <property type="entry name" value="Hint_2"/>
    <property type="match status" value="1"/>
</dbReference>
<comment type="caution">
    <text evidence="2">The sequence shown here is derived from an EMBL/GenBank/DDBJ whole genome shotgun (WGS) entry which is preliminary data.</text>
</comment>
<gene>
    <name evidence="2" type="ORF">ASILVAE211_03885</name>
</gene>
<evidence type="ECO:0000313" key="3">
    <source>
        <dbReference type="Proteomes" id="UP000708298"/>
    </source>
</evidence>
<organism evidence="2 3">
    <name type="scientific">Acidisoma silvae</name>
    <dbReference type="NCBI Taxonomy" id="2802396"/>
    <lineage>
        <taxon>Bacteria</taxon>
        <taxon>Pseudomonadati</taxon>
        <taxon>Pseudomonadota</taxon>
        <taxon>Alphaproteobacteria</taxon>
        <taxon>Acetobacterales</taxon>
        <taxon>Acidocellaceae</taxon>
        <taxon>Acidisoma</taxon>
    </lineage>
</organism>
<accession>A0A963YPB8</accession>
<name>A0A963YPB8_9PROT</name>